<dbReference type="Gene3D" id="1.10.540.10">
    <property type="entry name" value="Acyl-CoA dehydrogenase/oxidase, N-terminal domain"/>
    <property type="match status" value="1"/>
</dbReference>
<accession>A0A7V7PLJ8</accession>
<dbReference type="Gene3D" id="1.20.140.10">
    <property type="entry name" value="Butyryl-CoA Dehydrogenase, subunit A, domain 3"/>
    <property type="match status" value="1"/>
</dbReference>
<gene>
    <name evidence="3" type="ORF">F6X38_18275</name>
</gene>
<dbReference type="GO" id="GO:0050660">
    <property type="term" value="F:flavin adenine dinucleotide binding"/>
    <property type="evidence" value="ECO:0007669"/>
    <property type="project" value="InterPro"/>
</dbReference>
<dbReference type="GO" id="GO:0033539">
    <property type="term" value="P:fatty acid beta-oxidation using acyl-CoA dehydrogenase"/>
    <property type="evidence" value="ECO:0007669"/>
    <property type="project" value="TreeGrafter"/>
</dbReference>
<protein>
    <submittedName>
        <fullName evidence="3">Acyl-CoA dehydrogenase</fullName>
    </submittedName>
</protein>
<dbReference type="GO" id="GO:0046359">
    <property type="term" value="P:butyrate catabolic process"/>
    <property type="evidence" value="ECO:0007669"/>
    <property type="project" value="TreeGrafter"/>
</dbReference>
<dbReference type="Pfam" id="PF08028">
    <property type="entry name" value="Acyl-CoA_dh_2"/>
    <property type="match status" value="1"/>
</dbReference>
<comment type="caution">
    <text evidence="3">The sequence shown here is derived from an EMBL/GenBank/DDBJ whole genome shotgun (WGS) entry which is preliminary data.</text>
</comment>
<organism evidence="3 4">
    <name type="scientific">Plantimonas leprariae</name>
    <dbReference type="NCBI Taxonomy" id="2615207"/>
    <lineage>
        <taxon>Bacteria</taxon>
        <taxon>Pseudomonadati</taxon>
        <taxon>Pseudomonadota</taxon>
        <taxon>Alphaproteobacteria</taxon>
        <taxon>Hyphomicrobiales</taxon>
        <taxon>Aurantimonadaceae</taxon>
        <taxon>Plantimonas</taxon>
    </lineage>
</organism>
<dbReference type="PANTHER" id="PTHR43884:SF12">
    <property type="entry name" value="ISOVALERYL-COA DEHYDROGENASE, MITOCHONDRIAL-RELATED"/>
    <property type="match status" value="1"/>
</dbReference>
<name>A0A7V7PLJ8_9HYPH</name>
<sequence length="401" mass="42294">MDTLVSPTAPEAERHRAASPLAAAEALRPLIQAHRAELAAGPDIPNPIAGAMIEAGLAQLWLPHSLGGLETHPLDFVETIEFLARIDGSVAWCASISSGMSRFAKLFDTEAMRLLVPTGKMFAGSGSGKPSGAAVREGDGWRIGGRWSWASFCRHSSVSALMCVEVADGVPRVGADGRPVLRGVFLPSDKVEIADDWNAGGLKASGSHDVLCTGIRVPDEYTVDGADLMQPRGGDPLYGLPMTSAAAIAAIGIPLGLAAASIEALVGLAQAKTPFAAEATLRMREDVQSDVARAMTHLEAARALAFDAVGELWREATSGRPVSIERQAALRRACWNAGDVGRRVARRMYELAGATAVLESAPFAARLRDVEAACQHIGFQERMLLPPGRILLGLEPNAAFI</sequence>
<dbReference type="SUPFAM" id="SSF56645">
    <property type="entry name" value="Acyl-CoA dehydrogenase NM domain-like"/>
    <property type="match status" value="1"/>
</dbReference>
<dbReference type="SUPFAM" id="SSF47203">
    <property type="entry name" value="Acyl-CoA dehydrogenase C-terminal domain-like"/>
    <property type="match status" value="1"/>
</dbReference>
<dbReference type="InterPro" id="IPR009100">
    <property type="entry name" value="AcylCoA_DH/oxidase_NM_dom_sf"/>
</dbReference>
<dbReference type="GO" id="GO:0003995">
    <property type="term" value="F:acyl-CoA dehydrogenase activity"/>
    <property type="evidence" value="ECO:0007669"/>
    <property type="project" value="TreeGrafter"/>
</dbReference>
<dbReference type="AlphaFoldDB" id="A0A7V7PLJ8"/>
<reference evidence="3 4" key="1">
    <citation type="submission" date="2019-09" db="EMBL/GenBank/DDBJ databases">
        <title>YIM 132180 draft genome.</title>
        <authorList>
            <person name="Zhang K."/>
        </authorList>
    </citation>
    <scope>NUCLEOTIDE SEQUENCE [LARGE SCALE GENOMIC DNA]</scope>
    <source>
        <strain evidence="3 4">YIM 132180</strain>
    </source>
</reference>
<dbReference type="Proteomes" id="UP000432089">
    <property type="component" value="Unassembled WGS sequence"/>
</dbReference>
<dbReference type="Gene3D" id="2.40.110.10">
    <property type="entry name" value="Butyryl-CoA Dehydrogenase, subunit A, domain 2"/>
    <property type="match status" value="1"/>
</dbReference>
<proteinExistence type="predicted"/>
<dbReference type="InterPro" id="IPR036250">
    <property type="entry name" value="AcylCo_DH-like_C"/>
</dbReference>
<dbReference type="InterPro" id="IPR046373">
    <property type="entry name" value="Acyl-CoA_Oxase/DH_mid-dom_sf"/>
</dbReference>
<evidence type="ECO:0000256" key="1">
    <source>
        <dbReference type="ARBA" id="ARBA00023002"/>
    </source>
</evidence>
<dbReference type="EMBL" id="VZDO01000017">
    <property type="protein sequence ID" value="KAB0677342.1"/>
    <property type="molecule type" value="Genomic_DNA"/>
</dbReference>
<evidence type="ECO:0000313" key="3">
    <source>
        <dbReference type="EMBL" id="KAB0677342.1"/>
    </source>
</evidence>
<evidence type="ECO:0000313" key="4">
    <source>
        <dbReference type="Proteomes" id="UP000432089"/>
    </source>
</evidence>
<dbReference type="PIRSF" id="PIRSF016578">
    <property type="entry name" value="HsaA"/>
    <property type="match status" value="1"/>
</dbReference>
<keyword evidence="4" id="KW-1185">Reference proteome</keyword>
<dbReference type="InterPro" id="IPR037069">
    <property type="entry name" value="AcylCoA_DH/ox_N_sf"/>
</dbReference>
<evidence type="ECO:0000259" key="2">
    <source>
        <dbReference type="Pfam" id="PF08028"/>
    </source>
</evidence>
<dbReference type="InterPro" id="IPR013107">
    <property type="entry name" value="Acyl-CoA_DH_C"/>
</dbReference>
<feature type="domain" description="Acyl-CoA dehydrogenase C-terminal" evidence="2">
    <location>
        <begin position="254"/>
        <end position="380"/>
    </location>
</feature>
<dbReference type="PANTHER" id="PTHR43884">
    <property type="entry name" value="ACYL-COA DEHYDROGENASE"/>
    <property type="match status" value="1"/>
</dbReference>
<keyword evidence="1" id="KW-0560">Oxidoreductase</keyword>
<dbReference type="RefSeq" id="WP_150972198.1">
    <property type="nucleotide sequence ID" value="NZ_VZDO01000017.1"/>
</dbReference>